<evidence type="ECO:0000259" key="2">
    <source>
        <dbReference type="SMART" id="SM00834"/>
    </source>
</evidence>
<feature type="compositionally biased region" description="Basic and acidic residues" evidence="1">
    <location>
        <begin position="86"/>
        <end position="95"/>
    </location>
</feature>
<proteinExistence type="predicted"/>
<dbReference type="AlphaFoldDB" id="A0A0F9L662"/>
<dbReference type="SMART" id="SM00834">
    <property type="entry name" value="CxxC_CXXC_SSSS"/>
    <property type="match status" value="1"/>
</dbReference>
<protein>
    <recommendedName>
        <fullName evidence="2">Putative regulatory protein FmdB zinc ribbon domain-containing protein</fullName>
    </recommendedName>
</protein>
<accession>A0A0F9L662</accession>
<evidence type="ECO:0000256" key="1">
    <source>
        <dbReference type="SAM" id="MobiDB-lite"/>
    </source>
</evidence>
<reference evidence="3" key="1">
    <citation type="journal article" date="2015" name="Nature">
        <title>Complex archaea that bridge the gap between prokaryotes and eukaryotes.</title>
        <authorList>
            <person name="Spang A."/>
            <person name="Saw J.H."/>
            <person name="Jorgensen S.L."/>
            <person name="Zaremba-Niedzwiedzka K."/>
            <person name="Martijn J."/>
            <person name="Lind A.E."/>
            <person name="van Eijk R."/>
            <person name="Schleper C."/>
            <person name="Guy L."/>
            <person name="Ettema T.J."/>
        </authorList>
    </citation>
    <scope>NUCLEOTIDE SEQUENCE</scope>
</reference>
<dbReference type="EMBL" id="LAZR01006870">
    <property type="protein sequence ID" value="KKM89098.1"/>
    <property type="molecule type" value="Genomic_DNA"/>
</dbReference>
<feature type="domain" description="Putative regulatory protein FmdB zinc ribbon" evidence="2">
    <location>
        <begin position="1"/>
        <end position="40"/>
    </location>
</feature>
<gene>
    <name evidence="3" type="ORF">LCGC14_1252090</name>
</gene>
<sequence length="133" mass="14922">MPFYDFECIRSKEVFTVRHGYDEPHPTACPTCGCSIRLIYYPAATIFKGNGFFSTDNKGDGRVRGESGALGRLVSETDISNIDEETPTRIGDRGRPKMTPTRPLPAAVKQQLKAREIIDEKQPDGMTKRTHIF</sequence>
<dbReference type="InterPro" id="IPR013429">
    <property type="entry name" value="Regulatory_FmdB_Zinc_ribbon"/>
</dbReference>
<dbReference type="NCBIfam" id="TIGR02605">
    <property type="entry name" value="CxxC_CxxC_SSSS"/>
    <property type="match status" value="1"/>
</dbReference>
<comment type="caution">
    <text evidence="3">The sequence shown here is derived from an EMBL/GenBank/DDBJ whole genome shotgun (WGS) entry which is preliminary data.</text>
</comment>
<evidence type="ECO:0000313" key="3">
    <source>
        <dbReference type="EMBL" id="KKM89098.1"/>
    </source>
</evidence>
<name>A0A0F9L662_9ZZZZ</name>
<organism evidence="3">
    <name type="scientific">marine sediment metagenome</name>
    <dbReference type="NCBI Taxonomy" id="412755"/>
    <lineage>
        <taxon>unclassified sequences</taxon>
        <taxon>metagenomes</taxon>
        <taxon>ecological metagenomes</taxon>
    </lineage>
</organism>
<feature type="region of interest" description="Disordered" evidence="1">
    <location>
        <begin position="81"/>
        <end position="107"/>
    </location>
</feature>